<evidence type="ECO:0000256" key="8">
    <source>
        <dbReference type="ARBA" id="ARBA00022985"/>
    </source>
</evidence>
<feature type="transmembrane region" description="Helical" evidence="12">
    <location>
        <begin position="36"/>
        <end position="58"/>
    </location>
</feature>
<keyword evidence="3 12" id="KW-1003">Cell membrane</keyword>
<dbReference type="HAMAP" id="MF_01869">
    <property type="entry name" value="Flippase_ArnE"/>
    <property type="match status" value="1"/>
</dbReference>
<dbReference type="eggNOG" id="COG2076">
    <property type="taxonomic scope" value="Bacteria"/>
</dbReference>
<evidence type="ECO:0000256" key="12">
    <source>
        <dbReference type="HAMAP-Rule" id="MF_01869"/>
    </source>
</evidence>
<dbReference type="Proteomes" id="UP000029577">
    <property type="component" value="Unassembled WGS sequence"/>
</dbReference>
<dbReference type="PANTHER" id="PTHR30561:SF23">
    <property type="entry name" value="4-AMINO-4-DEOXY-L-ARABINOSE-PHOSPHOUNDECAPRENOL FLIPPASE SUBUNIT ARNE-RELATED"/>
    <property type="match status" value="1"/>
</dbReference>
<evidence type="ECO:0000256" key="6">
    <source>
        <dbReference type="ARBA" id="ARBA00022556"/>
    </source>
</evidence>
<dbReference type="NCBIfam" id="NF011625">
    <property type="entry name" value="PRK15051.1"/>
    <property type="match status" value="1"/>
</dbReference>
<evidence type="ECO:0000256" key="3">
    <source>
        <dbReference type="ARBA" id="ARBA00022475"/>
    </source>
</evidence>
<dbReference type="GO" id="GO:1901505">
    <property type="term" value="F:carbohydrate derivative transmembrane transporter activity"/>
    <property type="evidence" value="ECO:0007669"/>
    <property type="project" value="InterPro"/>
</dbReference>
<keyword evidence="10 12" id="KW-0443">Lipid metabolism</keyword>
<evidence type="ECO:0000256" key="11">
    <source>
        <dbReference type="ARBA" id="ARBA00023136"/>
    </source>
</evidence>
<evidence type="ECO:0000256" key="9">
    <source>
        <dbReference type="ARBA" id="ARBA00022989"/>
    </source>
</evidence>
<dbReference type="GO" id="GO:0005886">
    <property type="term" value="C:plasma membrane"/>
    <property type="evidence" value="ECO:0007669"/>
    <property type="project" value="UniProtKB-SubCell"/>
</dbReference>
<dbReference type="InterPro" id="IPR037185">
    <property type="entry name" value="EmrE-like"/>
</dbReference>
<comment type="subcellular location">
    <subcellularLocation>
        <location evidence="12">Cell inner membrane</location>
        <topology evidence="12">Multi-pass membrane protein</topology>
    </subcellularLocation>
    <subcellularLocation>
        <location evidence="1">Cell membrane</location>
        <topology evidence="1">Multi-pass membrane protein</topology>
    </subcellularLocation>
</comment>
<keyword evidence="2 12" id="KW-0813">Transport</keyword>
<gene>
    <name evidence="12" type="primary">arnE</name>
    <name evidence="14" type="ORF">HA49_17070</name>
</gene>
<keyword evidence="4 12" id="KW-0444">Lipid biosynthesis</keyword>
<dbReference type="InterPro" id="IPR000390">
    <property type="entry name" value="Small_drug/metabolite_transptr"/>
</dbReference>
<feature type="transmembrane region" description="Helical" evidence="12">
    <location>
        <begin position="65"/>
        <end position="85"/>
    </location>
</feature>
<dbReference type="SUPFAM" id="SSF103481">
    <property type="entry name" value="Multidrug resistance efflux transporter EmrE"/>
    <property type="match status" value="1"/>
</dbReference>
<evidence type="ECO:0000313" key="14">
    <source>
        <dbReference type="EMBL" id="KGD72427.1"/>
    </source>
</evidence>
<keyword evidence="6 12" id="KW-0441">Lipid A biosynthesis</keyword>
<dbReference type="EMBL" id="JPKR02000003">
    <property type="protein sequence ID" value="KGD72427.1"/>
    <property type="molecule type" value="Genomic_DNA"/>
</dbReference>
<dbReference type="UniPathway" id="UPA00030"/>
<dbReference type="AlphaFoldDB" id="A0A095T6W1"/>
<evidence type="ECO:0000256" key="7">
    <source>
        <dbReference type="ARBA" id="ARBA00022692"/>
    </source>
</evidence>
<evidence type="ECO:0000256" key="1">
    <source>
        <dbReference type="ARBA" id="ARBA00004651"/>
    </source>
</evidence>
<keyword evidence="9 12" id="KW-1133">Transmembrane helix</keyword>
<evidence type="ECO:0000256" key="4">
    <source>
        <dbReference type="ARBA" id="ARBA00022516"/>
    </source>
</evidence>
<evidence type="ECO:0000256" key="10">
    <source>
        <dbReference type="ARBA" id="ARBA00023098"/>
    </source>
</evidence>
<dbReference type="GO" id="GO:0009245">
    <property type="term" value="P:lipid A biosynthetic process"/>
    <property type="evidence" value="ECO:0007669"/>
    <property type="project" value="UniProtKB-UniRule"/>
</dbReference>
<dbReference type="OrthoDB" id="6058674at2"/>
<evidence type="ECO:0000256" key="2">
    <source>
        <dbReference type="ARBA" id="ARBA00022448"/>
    </source>
</evidence>
<dbReference type="Gene3D" id="1.10.3730.20">
    <property type="match status" value="1"/>
</dbReference>
<dbReference type="Pfam" id="PF00892">
    <property type="entry name" value="EamA"/>
    <property type="match status" value="1"/>
</dbReference>
<comment type="similarity">
    <text evidence="12">Belongs to the ArnE family.</text>
</comment>
<keyword evidence="7 12" id="KW-0812">Transmembrane</keyword>
<comment type="function">
    <text evidence="12">Translocates 4-amino-4-deoxy-L-arabinose-phosphoundecaprenol (alpha-L-Ara4N-phosphoundecaprenol) from the cytoplasmic to the periplasmic side of the inner membrane.</text>
</comment>
<dbReference type="RefSeq" id="WP_038022048.1">
    <property type="nucleotide sequence ID" value="NZ_JPKR02000003.1"/>
</dbReference>
<evidence type="ECO:0000313" key="15">
    <source>
        <dbReference type="Proteomes" id="UP000029577"/>
    </source>
</evidence>
<evidence type="ECO:0000256" key="5">
    <source>
        <dbReference type="ARBA" id="ARBA00022519"/>
    </source>
</evidence>
<dbReference type="FunFam" id="1.10.3730.20:FF:000002">
    <property type="entry name" value="Probable 4-amino-4-deoxy-L-arabinose-phosphoundecaprenol flippase subunit ArnE"/>
    <property type="match status" value="1"/>
</dbReference>
<dbReference type="GO" id="GO:0009103">
    <property type="term" value="P:lipopolysaccharide biosynthetic process"/>
    <property type="evidence" value="ECO:0007669"/>
    <property type="project" value="UniProtKB-UniRule"/>
</dbReference>
<organism evidence="14 15">
    <name type="scientific">Tatumella morbirosei</name>
    <dbReference type="NCBI Taxonomy" id="642227"/>
    <lineage>
        <taxon>Bacteria</taxon>
        <taxon>Pseudomonadati</taxon>
        <taxon>Pseudomonadota</taxon>
        <taxon>Gammaproteobacteria</taxon>
        <taxon>Enterobacterales</taxon>
        <taxon>Erwiniaceae</taxon>
        <taxon>Tatumella</taxon>
    </lineage>
</organism>
<dbReference type="InterPro" id="IPR000620">
    <property type="entry name" value="EamA_dom"/>
</dbReference>
<feature type="domain" description="EamA" evidence="13">
    <location>
        <begin position="6"/>
        <end position="108"/>
    </location>
</feature>
<comment type="caution">
    <text evidence="14">The sequence shown here is derived from an EMBL/GenBank/DDBJ whole genome shotgun (WGS) entry which is preliminary data.</text>
</comment>
<name>A0A095T6W1_9GAMM</name>
<reference evidence="14" key="1">
    <citation type="submission" date="2014-12" db="EMBL/GenBank/DDBJ databases">
        <title>The draft genome of the Tatumella morbirosei type strain, LMG23360T isolated from pineapple rot.</title>
        <authorList>
            <person name="Smits T.H."/>
            <person name="Palmer M."/>
            <person name="Venter S.N."/>
            <person name="Duffy B."/>
            <person name="Steenkamp E.T."/>
            <person name="Chan W.Y."/>
            <person name="Coutinho T.A."/>
            <person name="Coetzee M.P."/>
            <person name="De Maayer P."/>
        </authorList>
    </citation>
    <scope>NUCLEOTIDE SEQUENCE [LARGE SCALE GENOMIC DNA]</scope>
    <source>
        <strain evidence="14">LMG 23360</strain>
    </source>
</reference>
<keyword evidence="5 12" id="KW-0997">Cell inner membrane</keyword>
<sequence>MTWLLLILSSLISCLGQLCQKQAAAPVSGSSHRGHLIRWLGLAIVCLGLAMLLWLQVLRSLPVGIAYPMLSMNFIWITLSAHWLWAEPVGLRHWCGTGLIILGIVLISGAV</sequence>
<accession>A0A095T6W1</accession>
<comment type="subunit">
    <text evidence="12">Heterodimer of ArnE and ArnF.</text>
</comment>
<dbReference type="PANTHER" id="PTHR30561">
    <property type="entry name" value="SMR FAMILY PROTON-DEPENDENT DRUG EFFLUX TRANSPORTER SUGE"/>
    <property type="match status" value="1"/>
</dbReference>
<keyword evidence="15" id="KW-1185">Reference proteome</keyword>
<keyword evidence="11 12" id="KW-0472">Membrane</keyword>
<proteinExistence type="inferred from homology"/>
<keyword evidence="8 12" id="KW-0448">Lipopolysaccharide biosynthesis</keyword>
<comment type="pathway">
    <text evidence="12">Bacterial outer membrane biogenesis; lipopolysaccharide biosynthesis.</text>
</comment>
<feature type="transmembrane region" description="Helical" evidence="12">
    <location>
        <begin position="91"/>
        <end position="110"/>
    </location>
</feature>
<protein>
    <recommendedName>
        <fullName evidence="12">Probable 4-amino-4-deoxy-L-arabinose-phosphoundecaprenol flippase subunit ArnE</fullName>
        <shortName evidence="12">L-Ara4N-phosphoundecaprenol flippase subunit ArnE</shortName>
    </recommendedName>
    <alternativeName>
        <fullName evidence="12">Undecaprenyl phosphate-aminoarabinose flippase subunit ArnE</fullName>
    </alternativeName>
</protein>
<dbReference type="STRING" id="642227.HA49_17070"/>
<evidence type="ECO:0000259" key="13">
    <source>
        <dbReference type="Pfam" id="PF00892"/>
    </source>
</evidence>
<dbReference type="InterPro" id="IPR022883">
    <property type="entry name" value="Flippase_ArnE"/>
</dbReference>